<evidence type="ECO:0000313" key="2">
    <source>
        <dbReference type="EMBL" id="ETO24827.1"/>
    </source>
</evidence>
<name>X6NHJ9_RETFI</name>
<gene>
    <name evidence="2" type="ORF">RFI_12327</name>
</gene>
<protein>
    <submittedName>
        <fullName evidence="2">Nucleolar and coiled-body phosphoprotein 1</fullName>
    </submittedName>
</protein>
<sequence>LLHGTVVPSVPTLKACFDFRVALWGGGKPKQAQVHHDHDEQTVTPAKASRTTSQELLKDSIGNNKGIVETLGRSALRGKSNKKVTFSSQSNKEPSSGSPTIEGKDGPDNFPQTQLLTDPPSFHTNSNIQDSDTGKNSHVVESSDEEKDTMDALNDTTATSSSKTEKISTPPNNPKTSKKKSELLPPLMNSEEGKKKSNAASKHGTDTEAVHAGKNDEEYQFALTQKIERVPGMPNDEGLSNSESDDDRNRSKHSPNVPSEKKSEAYLQKDTLNSNIIEMSSHYKPTTPSFLRDSKALGHDNDSASAKTQKTQKNIREIKGGGRIAGNVQIDGKYDRKRRHSETVATELAYINTTGATDRNETLEPLQKKEISKIQNCFVRDISSNKEVKQEFAAVDIASPQTPDASVSAKDLRKLTDEELDRMREKSSTNLKKLLESINKEVCFQNDLMEVMHSRYTQCKRFAMEQKERAEHAEKKINDMVEALNMNLKNVMQMYRR</sequence>
<comment type="caution">
    <text evidence="2">The sequence shown here is derived from an EMBL/GenBank/DDBJ whole genome shotgun (WGS) entry which is preliminary data.</text>
</comment>
<evidence type="ECO:0000256" key="1">
    <source>
        <dbReference type="SAM" id="MobiDB-lite"/>
    </source>
</evidence>
<proteinExistence type="predicted"/>
<organism evidence="2 3">
    <name type="scientific">Reticulomyxa filosa</name>
    <dbReference type="NCBI Taxonomy" id="46433"/>
    <lineage>
        <taxon>Eukaryota</taxon>
        <taxon>Sar</taxon>
        <taxon>Rhizaria</taxon>
        <taxon>Retaria</taxon>
        <taxon>Foraminifera</taxon>
        <taxon>Monothalamids</taxon>
        <taxon>Reticulomyxidae</taxon>
        <taxon>Reticulomyxa</taxon>
    </lineage>
</organism>
<feature type="compositionally biased region" description="Polar residues" evidence="1">
    <location>
        <begin position="83"/>
        <end position="99"/>
    </location>
</feature>
<accession>X6NHJ9</accession>
<evidence type="ECO:0000313" key="3">
    <source>
        <dbReference type="Proteomes" id="UP000023152"/>
    </source>
</evidence>
<dbReference type="AlphaFoldDB" id="X6NHJ9"/>
<reference evidence="2 3" key="1">
    <citation type="journal article" date="2013" name="Curr. Biol.">
        <title>The Genome of the Foraminiferan Reticulomyxa filosa.</title>
        <authorList>
            <person name="Glockner G."/>
            <person name="Hulsmann N."/>
            <person name="Schleicher M."/>
            <person name="Noegel A.A."/>
            <person name="Eichinger L."/>
            <person name="Gallinger C."/>
            <person name="Pawlowski J."/>
            <person name="Sierra R."/>
            <person name="Euteneuer U."/>
            <person name="Pillet L."/>
            <person name="Moustafa A."/>
            <person name="Platzer M."/>
            <person name="Groth M."/>
            <person name="Szafranski K."/>
            <person name="Schliwa M."/>
        </authorList>
    </citation>
    <scope>NUCLEOTIDE SEQUENCE [LARGE SCALE GENOMIC DNA]</scope>
</reference>
<feature type="compositionally biased region" description="Polar residues" evidence="1">
    <location>
        <begin position="110"/>
        <end position="140"/>
    </location>
</feature>
<feature type="region of interest" description="Disordered" evidence="1">
    <location>
        <begin position="29"/>
        <end position="59"/>
    </location>
</feature>
<feature type="compositionally biased region" description="Basic and acidic residues" evidence="1">
    <location>
        <begin position="292"/>
        <end position="302"/>
    </location>
</feature>
<dbReference type="Proteomes" id="UP000023152">
    <property type="component" value="Unassembled WGS sequence"/>
</dbReference>
<feature type="compositionally biased region" description="Basic and acidic residues" evidence="1">
    <location>
        <begin position="203"/>
        <end position="217"/>
    </location>
</feature>
<dbReference type="EMBL" id="ASPP01008935">
    <property type="protein sequence ID" value="ETO24827.1"/>
    <property type="molecule type" value="Genomic_DNA"/>
</dbReference>
<feature type="non-terminal residue" evidence="2">
    <location>
        <position position="1"/>
    </location>
</feature>
<feature type="region of interest" description="Disordered" evidence="1">
    <location>
        <begin position="72"/>
        <end position="309"/>
    </location>
</feature>
<feature type="compositionally biased region" description="Polar residues" evidence="1">
    <location>
        <begin position="270"/>
        <end position="289"/>
    </location>
</feature>
<keyword evidence="3" id="KW-1185">Reference proteome</keyword>